<evidence type="ECO:0000313" key="4">
    <source>
        <dbReference type="Proteomes" id="UP000318509"/>
    </source>
</evidence>
<organism evidence="3 4">
    <name type="scientific">Candidatus Segetimicrobium genomatis</name>
    <dbReference type="NCBI Taxonomy" id="2569760"/>
    <lineage>
        <taxon>Bacteria</taxon>
        <taxon>Bacillati</taxon>
        <taxon>Candidatus Sysuimicrobiota</taxon>
        <taxon>Candidatus Sysuimicrobiia</taxon>
        <taxon>Candidatus Sysuimicrobiales</taxon>
        <taxon>Candidatus Segetimicrobiaceae</taxon>
        <taxon>Candidatus Segetimicrobium</taxon>
    </lineage>
</organism>
<evidence type="ECO:0000259" key="2">
    <source>
        <dbReference type="PROSITE" id="PS50937"/>
    </source>
</evidence>
<dbReference type="GO" id="GO:0003677">
    <property type="term" value="F:DNA binding"/>
    <property type="evidence" value="ECO:0007669"/>
    <property type="project" value="InterPro"/>
</dbReference>
<comment type="caution">
    <text evidence="3">The sequence shown here is derived from an EMBL/GenBank/DDBJ whole genome shotgun (WGS) entry which is preliminary data.</text>
</comment>
<dbReference type="PROSITE" id="PS50937">
    <property type="entry name" value="HTH_MERR_2"/>
    <property type="match status" value="1"/>
</dbReference>
<dbReference type="InterPro" id="IPR010093">
    <property type="entry name" value="SinI_DNA-bd"/>
</dbReference>
<dbReference type="Pfam" id="PF12728">
    <property type="entry name" value="HTH_17"/>
    <property type="match status" value="1"/>
</dbReference>
<dbReference type="Proteomes" id="UP000318509">
    <property type="component" value="Unassembled WGS sequence"/>
</dbReference>
<evidence type="ECO:0000256" key="1">
    <source>
        <dbReference type="SAM" id="MobiDB-lite"/>
    </source>
</evidence>
<dbReference type="GO" id="GO:0006355">
    <property type="term" value="P:regulation of DNA-templated transcription"/>
    <property type="evidence" value="ECO:0007669"/>
    <property type="project" value="InterPro"/>
</dbReference>
<feature type="region of interest" description="Disordered" evidence="1">
    <location>
        <begin position="64"/>
        <end position="83"/>
    </location>
</feature>
<name>A0A537K1A2_9BACT</name>
<dbReference type="SUPFAM" id="SSF46955">
    <property type="entry name" value="Putative DNA-binding domain"/>
    <property type="match status" value="1"/>
</dbReference>
<dbReference type="InterPro" id="IPR009061">
    <property type="entry name" value="DNA-bd_dom_put_sf"/>
</dbReference>
<dbReference type="Gene3D" id="1.10.1660.10">
    <property type="match status" value="1"/>
</dbReference>
<feature type="domain" description="HTH merR-type" evidence="2">
    <location>
        <begin position="14"/>
        <end position="62"/>
    </location>
</feature>
<accession>A0A537K1A2</accession>
<evidence type="ECO:0000313" key="3">
    <source>
        <dbReference type="EMBL" id="TMI89568.1"/>
    </source>
</evidence>
<dbReference type="AlphaFoldDB" id="A0A537K1A2"/>
<dbReference type="InterPro" id="IPR000551">
    <property type="entry name" value="MerR-type_HTH_dom"/>
</dbReference>
<gene>
    <name evidence="3" type="ORF">E6H00_09455</name>
</gene>
<dbReference type="CDD" id="cd04762">
    <property type="entry name" value="HTH_MerR-trunc"/>
    <property type="match status" value="1"/>
</dbReference>
<dbReference type="EMBL" id="VBAK01000121">
    <property type="protein sequence ID" value="TMI89568.1"/>
    <property type="molecule type" value="Genomic_DNA"/>
</dbReference>
<dbReference type="InterPro" id="IPR041657">
    <property type="entry name" value="HTH_17"/>
</dbReference>
<reference evidence="3 4" key="1">
    <citation type="journal article" date="2019" name="Nat. Microbiol.">
        <title>Mediterranean grassland soil C-N compound turnover is dependent on rainfall and depth, and is mediated by genomically divergent microorganisms.</title>
        <authorList>
            <person name="Diamond S."/>
            <person name="Andeer P.F."/>
            <person name="Li Z."/>
            <person name="Crits-Christoph A."/>
            <person name="Burstein D."/>
            <person name="Anantharaman K."/>
            <person name="Lane K.R."/>
            <person name="Thomas B.C."/>
            <person name="Pan C."/>
            <person name="Northen T.R."/>
            <person name="Banfield J.F."/>
        </authorList>
    </citation>
    <scope>NUCLEOTIDE SEQUENCE [LARGE SCALE GENOMIC DNA]</scope>
    <source>
        <strain evidence="3">NP_3</strain>
    </source>
</reference>
<protein>
    <submittedName>
        <fullName evidence="3">Helix-turn-helix domain-containing protein</fullName>
    </submittedName>
</protein>
<dbReference type="NCBIfam" id="TIGR01764">
    <property type="entry name" value="excise"/>
    <property type="match status" value="1"/>
</dbReference>
<proteinExistence type="predicted"/>
<sequence length="214" mass="22940">MTHAGLAGQARTRWLTLGEAAQLLGVDVTTLRGWADTGKVRVFRTPGGHRRFDAADLESLLRASPPRRTTGRPAEHALTAGGPPPREWLASRAWYARIGESSRKRVGALCGELMRILASIPGGEPVGPPHLAEARRIGTALGREVAGLGLTPAQTTEVFLHFKSHVTEMLTTPPRSGFGQIRSLRDTDAFLGEVLQAMMEAGDAAGTWAAEPHE</sequence>